<gene>
    <name evidence="2" type="ORF">S03H2_72998</name>
</gene>
<reference evidence="2" key="1">
    <citation type="journal article" date="2014" name="Front. Microbiol.">
        <title>High frequency of phylogenetically diverse reductive dehalogenase-homologous genes in deep subseafloor sedimentary metagenomes.</title>
        <authorList>
            <person name="Kawai M."/>
            <person name="Futagami T."/>
            <person name="Toyoda A."/>
            <person name="Takaki Y."/>
            <person name="Nishi S."/>
            <person name="Hori S."/>
            <person name="Arai W."/>
            <person name="Tsubouchi T."/>
            <person name="Morono Y."/>
            <person name="Uchiyama I."/>
            <person name="Ito T."/>
            <person name="Fujiyama A."/>
            <person name="Inagaki F."/>
            <person name="Takami H."/>
        </authorList>
    </citation>
    <scope>NUCLEOTIDE SEQUENCE</scope>
    <source>
        <strain evidence="2">Expedition CK06-06</strain>
    </source>
</reference>
<accession>X1LNR0</accession>
<evidence type="ECO:0000313" key="2">
    <source>
        <dbReference type="EMBL" id="GAH95798.1"/>
    </source>
</evidence>
<dbReference type="EMBL" id="BARU01049728">
    <property type="protein sequence ID" value="GAH95798.1"/>
    <property type="molecule type" value="Genomic_DNA"/>
</dbReference>
<dbReference type="SUPFAM" id="SSF52540">
    <property type="entry name" value="P-loop containing nucleoside triphosphate hydrolases"/>
    <property type="match status" value="1"/>
</dbReference>
<organism evidence="2">
    <name type="scientific">marine sediment metagenome</name>
    <dbReference type="NCBI Taxonomy" id="412755"/>
    <lineage>
        <taxon>unclassified sequences</taxon>
        <taxon>metagenomes</taxon>
        <taxon>ecological metagenomes</taxon>
    </lineage>
</organism>
<dbReference type="GO" id="GO:0005524">
    <property type="term" value="F:ATP binding"/>
    <property type="evidence" value="ECO:0007669"/>
    <property type="project" value="InterPro"/>
</dbReference>
<evidence type="ECO:0000259" key="1">
    <source>
        <dbReference type="Pfam" id="PF00004"/>
    </source>
</evidence>
<name>X1LNR0_9ZZZZ</name>
<dbReference type="GO" id="GO:0016887">
    <property type="term" value="F:ATP hydrolysis activity"/>
    <property type="evidence" value="ECO:0007669"/>
    <property type="project" value="InterPro"/>
</dbReference>
<dbReference type="InterPro" id="IPR027417">
    <property type="entry name" value="P-loop_NTPase"/>
</dbReference>
<dbReference type="Gene3D" id="3.40.50.300">
    <property type="entry name" value="P-loop containing nucleotide triphosphate hydrolases"/>
    <property type="match status" value="1"/>
</dbReference>
<dbReference type="InterPro" id="IPR003959">
    <property type="entry name" value="ATPase_AAA_core"/>
</dbReference>
<feature type="domain" description="ATPase AAA-type core" evidence="1">
    <location>
        <begin position="2"/>
        <end position="37"/>
    </location>
</feature>
<dbReference type="Pfam" id="PF00004">
    <property type="entry name" value="AAA"/>
    <property type="match status" value="1"/>
</dbReference>
<protein>
    <recommendedName>
        <fullName evidence="1">ATPase AAA-type core domain-containing protein</fullName>
    </recommendedName>
</protein>
<dbReference type="AlphaFoldDB" id="X1LNR0"/>
<proteinExistence type="predicted"/>
<comment type="caution">
    <text evidence="2">The sequence shown here is derived from an EMBL/GenBank/DDBJ whole genome shotgun (WGS) entry which is preliminary data.</text>
</comment>
<sequence length="37" mass="4218">MLLARAVAYETDAHFITISGPEIMSKFYGQSEENLRK</sequence>
<feature type="non-terminal residue" evidence="2">
    <location>
        <position position="37"/>
    </location>
</feature>